<feature type="compositionally biased region" description="Basic and acidic residues" evidence="1">
    <location>
        <begin position="93"/>
        <end position="115"/>
    </location>
</feature>
<dbReference type="AlphaFoldDB" id="A0A841K7F2"/>
<name>A0A841K7F2_9HYPH</name>
<dbReference type="RefSeq" id="WP_183334702.1">
    <property type="nucleotide sequence ID" value="NZ_BMHX01000004.1"/>
</dbReference>
<accession>A0A841K7F2</accession>
<sequence>MSFLLRSALLIGVIFFLSPVREGAEEDRSTTSQVGTRPLAAVNESLAEVAGSADTAERALALWQMLDDETRRRLVEALTGWRAEQAPSASRPGGRDTLNELDRAVPWRGPDAGRG</sequence>
<keyword evidence="3" id="KW-1185">Reference proteome</keyword>
<comment type="caution">
    <text evidence="2">The sequence shown here is derived from an EMBL/GenBank/DDBJ whole genome shotgun (WGS) entry which is preliminary data.</text>
</comment>
<evidence type="ECO:0000256" key="1">
    <source>
        <dbReference type="SAM" id="MobiDB-lite"/>
    </source>
</evidence>
<proteinExistence type="predicted"/>
<feature type="region of interest" description="Disordered" evidence="1">
    <location>
        <begin position="83"/>
        <end position="115"/>
    </location>
</feature>
<gene>
    <name evidence="2" type="ORF">HNQ73_002021</name>
</gene>
<dbReference type="Proteomes" id="UP000588017">
    <property type="component" value="Unassembled WGS sequence"/>
</dbReference>
<reference evidence="2 3" key="1">
    <citation type="submission" date="2020-08" db="EMBL/GenBank/DDBJ databases">
        <title>Genomic Encyclopedia of Type Strains, Phase IV (KMG-IV): sequencing the most valuable type-strain genomes for metagenomic binning, comparative biology and taxonomic classification.</title>
        <authorList>
            <person name="Goeker M."/>
        </authorList>
    </citation>
    <scope>NUCLEOTIDE SEQUENCE [LARGE SCALE GENOMIC DNA]</scope>
    <source>
        <strain evidence="2 3">DSM 101465</strain>
    </source>
</reference>
<protein>
    <submittedName>
        <fullName evidence="2">Uncharacterized protein</fullName>
    </submittedName>
</protein>
<organism evidence="2 3">
    <name type="scientific">Chelatococcus composti</name>
    <dbReference type="NCBI Taxonomy" id="1743235"/>
    <lineage>
        <taxon>Bacteria</taxon>
        <taxon>Pseudomonadati</taxon>
        <taxon>Pseudomonadota</taxon>
        <taxon>Alphaproteobacteria</taxon>
        <taxon>Hyphomicrobiales</taxon>
        <taxon>Chelatococcaceae</taxon>
        <taxon>Chelatococcus</taxon>
    </lineage>
</organism>
<evidence type="ECO:0000313" key="3">
    <source>
        <dbReference type="Proteomes" id="UP000588017"/>
    </source>
</evidence>
<dbReference type="EMBL" id="JACHEH010000004">
    <property type="protein sequence ID" value="MBB6168391.1"/>
    <property type="molecule type" value="Genomic_DNA"/>
</dbReference>
<evidence type="ECO:0000313" key="2">
    <source>
        <dbReference type="EMBL" id="MBB6168391.1"/>
    </source>
</evidence>